<dbReference type="InterPro" id="IPR010982">
    <property type="entry name" value="Lambda_DNA-bd_dom_sf"/>
</dbReference>
<dbReference type="SMART" id="SM00530">
    <property type="entry name" value="HTH_XRE"/>
    <property type="match status" value="1"/>
</dbReference>
<dbReference type="RefSeq" id="WP_098194565.1">
    <property type="nucleotide sequence ID" value="NZ_CP023777.1"/>
</dbReference>
<protein>
    <submittedName>
        <fullName evidence="2">Transcriptional regulator</fullName>
    </submittedName>
</protein>
<evidence type="ECO:0000313" key="2">
    <source>
        <dbReference type="EMBL" id="ATL48188.1"/>
    </source>
</evidence>
<evidence type="ECO:0000259" key="1">
    <source>
        <dbReference type="PROSITE" id="PS50943"/>
    </source>
</evidence>
<feature type="domain" description="HTH cro/C1-type" evidence="1">
    <location>
        <begin position="30"/>
        <end position="59"/>
    </location>
</feature>
<reference evidence="2 3" key="1">
    <citation type="submission" date="2017-10" db="EMBL/GenBank/DDBJ databases">
        <title>Paenichitinophaga pekingensis gen. nov., sp. nov., isolated from activated sludge.</title>
        <authorList>
            <person name="Jin D."/>
            <person name="Kong X."/>
            <person name="Deng Y."/>
            <person name="Bai Z."/>
        </authorList>
    </citation>
    <scope>NUCLEOTIDE SEQUENCE [LARGE SCALE GENOMIC DNA]</scope>
    <source>
        <strain evidence="2 3">13</strain>
    </source>
</reference>
<evidence type="ECO:0000313" key="3">
    <source>
        <dbReference type="Proteomes" id="UP000220133"/>
    </source>
</evidence>
<accession>A0A291QW44</accession>
<gene>
    <name evidence="2" type="ORF">COR50_14020</name>
</gene>
<dbReference type="GO" id="GO:0003677">
    <property type="term" value="F:DNA binding"/>
    <property type="evidence" value="ECO:0007669"/>
    <property type="project" value="InterPro"/>
</dbReference>
<proteinExistence type="predicted"/>
<dbReference type="Pfam" id="PF01381">
    <property type="entry name" value="HTH_3"/>
    <property type="match status" value="1"/>
</dbReference>
<dbReference type="CDD" id="cd00093">
    <property type="entry name" value="HTH_XRE"/>
    <property type="match status" value="1"/>
</dbReference>
<dbReference type="SUPFAM" id="SSF47413">
    <property type="entry name" value="lambda repressor-like DNA-binding domains"/>
    <property type="match status" value="1"/>
</dbReference>
<dbReference type="AlphaFoldDB" id="A0A291QW44"/>
<dbReference type="InterPro" id="IPR001387">
    <property type="entry name" value="Cro/C1-type_HTH"/>
</dbReference>
<dbReference type="Proteomes" id="UP000220133">
    <property type="component" value="Chromosome"/>
</dbReference>
<dbReference type="OrthoDB" id="881869at2"/>
<dbReference type="PROSITE" id="PS50943">
    <property type="entry name" value="HTH_CROC1"/>
    <property type="match status" value="1"/>
</dbReference>
<dbReference type="EMBL" id="CP023777">
    <property type="protein sequence ID" value="ATL48188.1"/>
    <property type="molecule type" value="Genomic_DNA"/>
</dbReference>
<organism evidence="2 3">
    <name type="scientific">Chitinophaga caeni</name>
    <dbReference type="NCBI Taxonomy" id="2029983"/>
    <lineage>
        <taxon>Bacteria</taxon>
        <taxon>Pseudomonadati</taxon>
        <taxon>Bacteroidota</taxon>
        <taxon>Chitinophagia</taxon>
        <taxon>Chitinophagales</taxon>
        <taxon>Chitinophagaceae</taxon>
        <taxon>Chitinophaga</taxon>
    </lineage>
</organism>
<dbReference type="KEGG" id="cbae:COR50_14020"/>
<name>A0A291QW44_9BACT</name>
<sequence length="87" mass="9715">MTIGSHIMLLRKQKNISRLGKHISTSGDIIGRYERDAIMPSIEVIIKIADMLDISIDNLVGKSDLVLDQATFKRLEDINALPPEAKE</sequence>
<dbReference type="Gene3D" id="1.10.260.40">
    <property type="entry name" value="lambda repressor-like DNA-binding domains"/>
    <property type="match status" value="1"/>
</dbReference>
<keyword evidence="3" id="KW-1185">Reference proteome</keyword>